<evidence type="ECO:0000313" key="12">
    <source>
        <dbReference type="Proteomes" id="UP000696931"/>
    </source>
</evidence>
<evidence type="ECO:0000259" key="8">
    <source>
        <dbReference type="Pfam" id="PF07733"/>
    </source>
</evidence>
<dbReference type="InterPro" id="IPR029460">
    <property type="entry name" value="DNAPol_HHH"/>
</dbReference>
<evidence type="ECO:0000259" key="10">
    <source>
        <dbReference type="Pfam" id="PF17657"/>
    </source>
</evidence>
<accession>A0A933SAA4</accession>
<dbReference type="Pfam" id="PF14579">
    <property type="entry name" value="HHH_6"/>
    <property type="match status" value="1"/>
</dbReference>
<dbReference type="AlphaFoldDB" id="A0A933SAA4"/>
<dbReference type="InterPro" id="IPR011708">
    <property type="entry name" value="DNA_pol3_alpha_NTPase_dom"/>
</dbReference>
<feature type="region of interest" description="Disordered" evidence="7">
    <location>
        <begin position="632"/>
        <end position="675"/>
    </location>
</feature>
<dbReference type="EMBL" id="JACRIW010000011">
    <property type="protein sequence ID" value="MBI5168093.1"/>
    <property type="molecule type" value="Genomic_DNA"/>
</dbReference>
<dbReference type="CDD" id="cd04485">
    <property type="entry name" value="DnaE_OBF"/>
    <property type="match status" value="1"/>
</dbReference>
<feature type="compositionally biased region" description="Basic and acidic residues" evidence="7">
    <location>
        <begin position="632"/>
        <end position="647"/>
    </location>
</feature>
<sequence length="675" mass="71633">MPLPRVNALARRIPRGALPDPSALEKTLHAGNADEFRETRVAEALRLAATLSGAPRHLGLHCGGLVIADRELTHYLPLERAAKGVVVSQFEMRAVEAIGLVKMDLLGNRAITTIGECVSLASRAAREGVAGAAPPPAPDAIAEDDAATARTITTGDTLHCFQLESPAMRHLLRMLRARTLDDTVAAVALVRPGPAESGMKEAFCRRARGLEPIAYPHERLRATLAETHGIMLYEEDVMRVAAALCGLPLAEGETLRRAIALSRDDEEFRFLERGFLAQAMRTGVDEPSARAVWRDLTRFAGYAFCKAHAAGYGKLGWQAAYFKTHFPAAWGAGVLNHHAGMYPAWVHVEDLRRHGVAFAPPCAQESGWDSTLAPGSLAGAGGTVRVGLHRVTGLSHATGERLLATRAAAGPFVSFADFMDRVRPTPPELEALVLAGACDWTRRARAALLLEARIGVALAARAGHGMRSARSTPPPALSLADGGALAGAAAAPKPGGEALPELAEFALAHRVRGEFAATGLWFAAHPLRALAPEHVRRGAVDASSLERHVGRRVSVVGIPCASRRVESKTGGHVLFTTLADESGLAECVLFPRDYPRWGPAMRAEIVRAEGRVDDSLGALTLVVERAWGFGGDARHEGAPSRNRDDALNGRAGETGPPSRYRTGSSEAARAAAAGA</sequence>
<evidence type="ECO:0000256" key="4">
    <source>
        <dbReference type="ARBA" id="ARBA00022705"/>
    </source>
</evidence>
<dbReference type="Gene3D" id="1.10.150.870">
    <property type="match status" value="1"/>
</dbReference>
<proteinExistence type="predicted"/>
<dbReference type="Pfam" id="PF07733">
    <property type="entry name" value="DNA_pol3_alpha"/>
    <property type="match status" value="1"/>
</dbReference>
<evidence type="ECO:0000256" key="2">
    <source>
        <dbReference type="ARBA" id="ARBA00022679"/>
    </source>
</evidence>
<evidence type="ECO:0000256" key="7">
    <source>
        <dbReference type="SAM" id="MobiDB-lite"/>
    </source>
</evidence>
<comment type="catalytic activity">
    <reaction evidence="6">
        <text>DNA(n) + a 2'-deoxyribonucleoside 5'-triphosphate = DNA(n+1) + diphosphate</text>
        <dbReference type="Rhea" id="RHEA:22508"/>
        <dbReference type="Rhea" id="RHEA-COMP:17339"/>
        <dbReference type="Rhea" id="RHEA-COMP:17340"/>
        <dbReference type="ChEBI" id="CHEBI:33019"/>
        <dbReference type="ChEBI" id="CHEBI:61560"/>
        <dbReference type="ChEBI" id="CHEBI:173112"/>
        <dbReference type="EC" id="2.7.7.7"/>
    </reaction>
</comment>
<keyword evidence="3" id="KW-0548">Nucleotidyltransferase</keyword>
<gene>
    <name evidence="11" type="ORF">HZA61_01255</name>
</gene>
<evidence type="ECO:0000313" key="11">
    <source>
        <dbReference type="EMBL" id="MBI5168093.1"/>
    </source>
</evidence>
<protein>
    <recommendedName>
        <fullName evidence="1">DNA-directed DNA polymerase</fullName>
        <ecNumber evidence="1">2.7.7.7</ecNumber>
    </recommendedName>
</protein>
<dbReference type="GO" id="GO:0006260">
    <property type="term" value="P:DNA replication"/>
    <property type="evidence" value="ECO:0007669"/>
    <property type="project" value="UniProtKB-KW"/>
</dbReference>
<dbReference type="InterPro" id="IPR040982">
    <property type="entry name" value="DNA_pol3_finger"/>
</dbReference>
<keyword evidence="5" id="KW-0239">DNA-directed DNA polymerase</keyword>
<feature type="domain" description="Bacterial DNA polymerase III alpha subunit NTPase" evidence="8">
    <location>
        <begin position="6"/>
        <end position="107"/>
    </location>
</feature>
<feature type="domain" description="DNA polymerase helix-hairpin-helix motif" evidence="9">
    <location>
        <begin position="355"/>
        <end position="447"/>
    </location>
</feature>
<feature type="domain" description="DNA polymerase III alpha subunit finger" evidence="10">
    <location>
        <begin position="138"/>
        <end position="281"/>
    </location>
</feature>
<evidence type="ECO:0000256" key="6">
    <source>
        <dbReference type="ARBA" id="ARBA00049244"/>
    </source>
</evidence>
<evidence type="ECO:0000256" key="1">
    <source>
        <dbReference type="ARBA" id="ARBA00012417"/>
    </source>
</evidence>
<dbReference type="EC" id="2.7.7.7" evidence="1"/>
<dbReference type="PANTHER" id="PTHR32294">
    <property type="entry name" value="DNA POLYMERASE III SUBUNIT ALPHA"/>
    <property type="match status" value="1"/>
</dbReference>
<evidence type="ECO:0000256" key="5">
    <source>
        <dbReference type="ARBA" id="ARBA00022932"/>
    </source>
</evidence>
<dbReference type="GO" id="GO:0003887">
    <property type="term" value="F:DNA-directed DNA polymerase activity"/>
    <property type="evidence" value="ECO:0007669"/>
    <property type="project" value="UniProtKB-KW"/>
</dbReference>
<organism evidence="11 12">
    <name type="scientific">Eiseniibacteriota bacterium</name>
    <dbReference type="NCBI Taxonomy" id="2212470"/>
    <lineage>
        <taxon>Bacteria</taxon>
        <taxon>Candidatus Eiseniibacteriota</taxon>
    </lineage>
</organism>
<dbReference type="Pfam" id="PF17657">
    <property type="entry name" value="DNA_pol3_finger"/>
    <property type="match status" value="1"/>
</dbReference>
<keyword evidence="2" id="KW-0808">Transferase</keyword>
<reference evidence="11" key="1">
    <citation type="submission" date="2020-07" db="EMBL/GenBank/DDBJ databases">
        <title>Huge and variable diversity of episymbiotic CPR bacteria and DPANN archaea in groundwater ecosystems.</title>
        <authorList>
            <person name="He C.Y."/>
            <person name="Keren R."/>
            <person name="Whittaker M."/>
            <person name="Farag I.F."/>
            <person name="Doudna J."/>
            <person name="Cate J.H.D."/>
            <person name="Banfield J.F."/>
        </authorList>
    </citation>
    <scope>NUCLEOTIDE SEQUENCE</scope>
    <source>
        <strain evidence="11">NC_groundwater_1813_Pr3_B-0.1um_71_17</strain>
    </source>
</reference>
<evidence type="ECO:0000256" key="3">
    <source>
        <dbReference type="ARBA" id="ARBA00022695"/>
    </source>
</evidence>
<keyword evidence="4" id="KW-0235">DNA replication</keyword>
<dbReference type="InterPro" id="IPR004805">
    <property type="entry name" value="DnaE2/DnaE/PolC"/>
</dbReference>
<evidence type="ECO:0000259" key="9">
    <source>
        <dbReference type="Pfam" id="PF14579"/>
    </source>
</evidence>
<dbReference type="Proteomes" id="UP000696931">
    <property type="component" value="Unassembled WGS sequence"/>
</dbReference>
<dbReference type="GO" id="GO:0008408">
    <property type="term" value="F:3'-5' exonuclease activity"/>
    <property type="evidence" value="ECO:0007669"/>
    <property type="project" value="InterPro"/>
</dbReference>
<comment type="caution">
    <text evidence="11">The sequence shown here is derived from an EMBL/GenBank/DDBJ whole genome shotgun (WGS) entry which is preliminary data.</text>
</comment>
<name>A0A933SAA4_UNCEI</name>